<accession>A0A238JB39</accession>
<dbReference type="Pfam" id="PF07729">
    <property type="entry name" value="FCD"/>
    <property type="match status" value="1"/>
</dbReference>
<evidence type="ECO:0000256" key="3">
    <source>
        <dbReference type="ARBA" id="ARBA00023163"/>
    </source>
</evidence>
<dbReference type="Proteomes" id="UP000225972">
    <property type="component" value="Unassembled WGS sequence"/>
</dbReference>
<dbReference type="PROSITE" id="PS50949">
    <property type="entry name" value="HTH_GNTR"/>
    <property type="match status" value="1"/>
</dbReference>
<evidence type="ECO:0000259" key="4">
    <source>
        <dbReference type="PROSITE" id="PS50949"/>
    </source>
</evidence>
<dbReference type="AlphaFoldDB" id="A0A238JB39"/>
<dbReference type="InterPro" id="IPR036388">
    <property type="entry name" value="WH-like_DNA-bd_sf"/>
</dbReference>
<dbReference type="OrthoDB" id="7620579at2"/>
<keyword evidence="6" id="KW-1185">Reference proteome</keyword>
<evidence type="ECO:0000256" key="2">
    <source>
        <dbReference type="ARBA" id="ARBA00023125"/>
    </source>
</evidence>
<protein>
    <submittedName>
        <fullName evidence="5">Putative HTH-type transcriptional regulator YdfH</fullName>
    </submittedName>
</protein>
<dbReference type="SUPFAM" id="SSF46785">
    <property type="entry name" value="Winged helix' DNA-binding domain"/>
    <property type="match status" value="1"/>
</dbReference>
<dbReference type="EMBL" id="FXXP01000001">
    <property type="protein sequence ID" value="SMX27910.1"/>
    <property type="molecule type" value="Genomic_DNA"/>
</dbReference>
<organism evidence="5 6">
    <name type="scientific">Pelagimonas phthalicica</name>
    <dbReference type="NCBI Taxonomy" id="1037362"/>
    <lineage>
        <taxon>Bacteria</taxon>
        <taxon>Pseudomonadati</taxon>
        <taxon>Pseudomonadota</taxon>
        <taxon>Alphaproteobacteria</taxon>
        <taxon>Rhodobacterales</taxon>
        <taxon>Roseobacteraceae</taxon>
        <taxon>Pelagimonas</taxon>
    </lineage>
</organism>
<evidence type="ECO:0000256" key="1">
    <source>
        <dbReference type="ARBA" id="ARBA00023015"/>
    </source>
</evidence>
<dbReference type="Gene3D" id="1.10.10.10">
    <property type="entry name" value="Winged helix-like DNA-binding domain superfamily/Winged helix DNA-binding domain"/>
    <property type="match status" value="1"/>
</dbReference>
<dbReference type="SMART" id="SM00895">
    <property type="entry name" value="FCD"/>
    <property type="match status" value="1"/>
</dbReference>
<dbReference type="InterPro" id="IPR011711">
    <property type="entry name" value="GntR_C"/>
</dbReference>
<dbReference type="PANTHER" id="PTHR43537:SF24">
    <property type="entry name" value="GLUCONATE OPERON TRANSCRIPTIONAL REPRESSOR"/>
    <property type="match status" value="1"/>
</dbReference>
<dbReference type="Gene3D" id="1.20.120.530">
    <property type="entry name" value="GntR ligand-binding domain-like"/>
    <property type="match status" value="1"/>
</dbReference>
<keyword evidence="1" id="KW-0805">Transcription regulation</keyword>
<sequence length="221" mass="25151">MDQRLSERIAENIEEMIFDGDFEDGERLSEVQLAEKLNVSRTPLREAFQRLSQTGLVELVPRRGAFVREPGPIELSEMFEVMSVLEATCCELAAQRISDEALGELEEANQRCQEAIDAGQADAYYLANERFHQIIYRQSGNGFLEKEALRLQKRLRPFRRIQLRLRGRLQQSMAEHRVILDALGAAESQTAAQAVKDHVAIQGDTFHALLLALREKKSKRA</sequence>
<evidence type="ECO:0000313" key="5">
    <source>
        <dbReference type="EMBL" id="SMX27910.1"/>
    </source>
</evidence>
<dbReference type="PRINTS" id="PR00035">
    <property type="entry name" value="HTHGNTR"/>
</dbReference>
<dbReference type="SUPFAM" id="SSF48008">
    <property type="entry name" value="GntR ligand-binding domain-like"/>
    <property type="match status" value="1"/>
</dbReference>
<dbReference type="GO" id="GO:0003700">
    <property type="term" value="F:DNA-binding transcription factor activity"/>
    <property type="evidence" value="ECO:0007669"/>
    <property type="project" value="InterPro"/>
</dbReference>
<dbReference type="RefSeq" id="WP_099244421.1">
    <property type="nucleotide sequence ID" value="NZ_FXXP01000001.1"/>
</dbReference>
<dbReference type="InterPro" id="IPR036390">
    <property type="entry name" value="WH_DNA-bd_sf"/>
</dbReference>
<dbReference type="InterPro" id="IPR008920">
    <property type="entry name" value="TF_FadR/GntR_C"/>
</dbReference>
<proteinExistence type="predicted"/>
<gene>
    <name evidence="5" type="primary">ydfH_2</name>
    <name evidence="5" type="ORF">TRP8649_02022</name>
</gene>
<dbReference type="Pfam" id="PF00392">
    <property type="entry name" value="GntR"/>
    <property type="match status" value="1"/>
</dbReference>
<keyword evidence="2" id="KW-0238">DNA-binding</keyword>
<dbReference type="InterPro" id="IPR000524">
    <property type="entry name" value="Tscrpt_reg_HTH_GntR"/>
</dbReference>
<dbReference type="CDD" id="cd07377">
    <property type="entry name" value="WHTH_GntR"/>
    <property type="match status" value="1"/>
</dbReference>
<dbReference type="SMART" id="SM00345">
    <property type="entry name" value="HTH_GNTR"/>
    <property type="match status" value="1"/>
</dbReference>
<keyword evidence="3" id="KW-0804">Transcription</keyword>
<evidence type="ECO:0000313" key="6">
    <source>
        <dbReference type="Proteomes" id="UP000225972"/>
    </source>
</evidence>
<feature type="domain" description="HTH gntR-type" evidence="4">
    <location>
        <begin position="3"/>
        <end position="70"/>
    </location>
</feature>
<name>A0A238JB39_9RHOB</name>
<dbReference type="GO" id="GO:0003677">
    <property type="term" value="F:DNA binding"/>
    <property type="evidence" value="ECO:0007669"/>
    <property type="project" value="UniProtKB-KW"/>
</dbReference>
<reference evidence="6" key="1">
    <citation type="submission" date="2017-05" db="EMBL/GenBank/DDBJ databases">
        <authorList>
            <person name="Rodrigo-Torres L."/>
            <person name="Arahal R. D."/>
            <person name="Lucena T."/>
        </authorList>
    </citation>
    <scope>NUCLEOTIDE SEQUENCE [LARGE SCALE GENOMIC DNA]</scope>
    <source>
        <strain evidence="6">CECT 8649</strain>
    </source>
</reference>
<dbReference type="PANTHER" id="PTHR43537">
    <property type="entry name" value="TRANSCRIPTIONAL REGULATOR, GNTR FAMILY"/>
    <property type="match status" value="1"/>
</dbReference>